<organism evidence="2 3">
    <name type="scientific">Candidatus Manganitrophus noduliformans</name>
    <dbReference type="NCBI Taxonomy" id="2606439"/>
    <lineage>
        <taxon>Bacteria</taxon>
        <taxon>Pseudomonadati</taxon>
        <taxon>Nitrospirota</taxon>
        <taxon>Nitrospiria</taxon>
        <taxon>Candidatus Troglogloeales</taxon>
        <taxon>Candidatus Manganitrophaceae</taxon>
        <taxon>Candidatus Manganitrophus</taxon>
    </lineage>
</organism>
<name>A0A7X6DNN3_9BACT</name>
<gene>
    <name evidence="2" type="ORF">MNODULE_07080</name>
</gene>
<dbReference type="AlphaFoldDB" id="A0A7X6DNN3"/>
<reference evidence="2 3" key="1">
    <citation type="journal article" date="2020" name="Nature">
        <title>Bacterial chemolithoautotrophy via manganese oxidation.</title>
        <authorList>
            <person name="Yu H."/>
            <person name="Leadbetter J.R."/>
        </authorList>
    </citation>
    <scope>NUCLEOTIDE SEQUENCE [LARGE SCALE GENOMIC DNA]</scope>
    <source>
        <strain evidence="2 3">Mn-1</strain>
    </source>
</reference>
<protein>
    <recommendedName>
        <fullName evidence="1">DUF8156 domain-containing protein</fullName>
    </recommendedName>
</protein>
<evidence type="ECO:0000313" key="3">
    <source>
        <dbReference type="Proteomes" id="UP000534783"/>
    </source>
</evidence>
<keyword evidence="3" id="KW-1185">Reference proteome</keyword>
<dbReference type="EMBL" id="VTOW01000001">
    <property type="protein sequence ID" value="NKE70500.1"/>
    <property type="molecule type" value="Genomic_DNA"/>
</dbReference>
<accession>A0A7X6DNN3</accession>
<comment type="caution">
    <text evidence="2">The sequence shown here is derived from an EMBL/GenBank/DDBJ whole genome shotgun (WGS) entry which is preliminary data.</text>
</comment>
<sequence>MGRTLSTFTQLIEQERSAWQSFHRALRKEDQQYFDALFRAAKYHVASGSYASKSSPFEAMIVAMLIESYKKNALLEARVSHLEVFLNRKGTFDESQRPPLPSSKTKEGR</sequence>
<evidence type="ECO:0000259" key="1">
    <source>
        <dbReference type="Pfam" id="PF26485"/>
    </source>
</evidence>
<dbReference type="Pfam" id="PF26485">
    <property type="entry name" value="DUF8156"/>
    <property type="match status" value="1"/>
</dbReference>
<feature type="domain" description="DUF8156" evidence="1">
    <location>
        <begin position="1"/>
        <end position="89"/>
    </location>
</feature>
<dbReference type="InterPro" id="IPR058469">
    <property type="entry name" value="DUF8156"/>
</dbReference>
<dbReference type="Proteomes" id="UP000534783">
    <property type="component" value="Unassembled WGS sequence"/>
</dbReference>
<evidence type="ECO:0000313" key="2">
    <source>
        <dbReference type="EMBL" id="NKE70500.1"/>
    </source>
</evidence>
<proteinExistence type="predicted"/>
<dbReference type="RefSeq" id="WP_168058745.1">
    <property type="nucleotide sequence ID" value="NZ_VTOW01000001.1"/>
</dbReference>